<dbReference type="PANTHER" id="PTHR47572">
    <property type="entry name" value="LIPOPROTEIN-RELATED"/>
    <property type="match status" value="1"/>
</dbReference>
<dbReference type="EMBL" id="JAQQWN010000005">
    <property type="protein sequence ID" value="KAK8084929.1"/>
    <property type="molecule type" value="Genomic_DNA"/>
</dbReference>
<proteinExistence type="predicted"/>
<keyword evidence="5" id="KW-1185">Reference proteome</keyword>
<reference evidence="4 5" key="1">
    <citation type="submission" date="2023-01" db="EMBL/GenBank/DDBJ databases">
        <title>Analysis of 21 Apiospora genomes using comparative genomics revels a genus with tremendous synthesis potential of carbohydrate active enzymes and secondary metabolites.</title>
        <authorList>
            <person name="Sorensen T."/>
        </authorList>
    </citation>
    <scope>NUCLEOTIDE SEQUENCE [LARGE SCALE GENOMIC DNA]</scope>
    <source>
        <strain evidence="4 5">CBS 114990</strain>
    </source>
</reference>
<feature type="signal peptide" evidence="2">
    <location>
        <begin position="1"/>
        <end position="19"/>
    </location>
</feature>
<comment type="caution">
    <text evidence="4">The sequence shown here is derived from an EMBL/GenBank/DDBJ whole genome shotgun (WGS) entry which is preliminary data.</text>
</comment>
<sequence>MKLPYLAGASVLFAVRTAAQQYGCPNVLKPSYQAPVVGSGWTAQLIAKDLKDPRGIIFDTKGHLLVVEQGSGIKRLTFDDKGNTCLVQSGSETIVDDEDLNHGIAFSNDGRTLYASSDAKVLSWAYDPESGTTSGDARTMVENLDGGGHSTRTLLMSAKQPGMLLVSKGSGGNVDSRATDVSTGVSQIRAFNMTNATDTPYDYASQGRMLGWGLRNSVGVAEEPMTGGIFSVENSVDEMFRDGTDVHQDNPGEELNFHGFLNASTESQGGNYGYPDCFALWDTNVPNIQSLKVGSQFPQNQSSTLNDTTCNEERVSPRLTFQAHMAPLDIKFAPDGNTAFISFHGSWNRDNAAGYKLSAVAFSNGQPIEPPDSTKVVTSILSNADNGACPDGCFRPVGLALDGQGRVYMSSDSTGEIWVLKQSEISTGSPQGEAATAASPRLRATRRRAGAGTVGSDGRRSSRALGRRRCYRCLGSGTHLTRVFDDGYGYNDRSAGLGACGPQSLGSFCGLIMDSLTTV</sequence>
<dbReference type="Pfam" id="PF22807">
    <property type="entry name" value="TrAA12"/>
    <property type="match status" value="1"/>
</dbReference>
<feature type="domain" description="Pyrroloquinoline quinone-dependent pyranose dehydrogenase beta-propeller" evidence="3">
    <location>
        <begin position="36"/>
        <end position="422"/>
    </location>
</feature>
<dbReference type="Proteomes" id="UP001433268">
    <property type="component" value="Unassembled WGS sequence"/>
</dbReference>
<dbReference type="InterPro" id="IPR051262">
    <property type="entry name" value="SMP-30/CGR1_Lactonase"/>
</dbReference>
<evidence type="ECO:0000256" key="1">
    <source>
        <dbReference type="SAM" id="MobiDB-lite"/>
    </source>
</evidence>
<dbReference type="PANTHER" id="PTHR47572:SF4">
    <property type="entry name" value="LACTONASE DRP35"/>
    <property type="match status" value="1"/>
</dbReference>
<dbReference type="SUPFAM" id="SSF50952">
    <property type="entry name" value="Soluble quinoprotein glucose dehydrogenase"/>
    <property type="match status" value="1"/>
</dbReference>
<name>A0ABR1WN42_9PEZI</name>
<dbReference type="RefSeq" id="XP_066669438.1">
    <property type="nucleotide sequence ID" value="XM_066810515.1"/>
</dbReference>
<dbReference type="InterPro" id="IPR011042">
    <property type="entry name" value="6-blade_b-propeller_TolB-like"/>
</dbReference>
<protein>
    <recommendedName>
        <fullName evidence="3">Pyrroloquinoline quinone-dependent pyranose dehydrogenase beta-propeller domain-containing protein</fullName>
    </recommendedName>
</protein>
<evidence type="ECO:0000313" key="4">
    <source>
        <dbReference type="EMBL" id="KAK8084929.1"/>
    </source>
</evidence>
<evidence type="ECO:0000256" key="2">
    <source>
        <dbReference type="SAM" id="SignalP"/>
    </source>
</evidence>
<dbReference type="InterPro" id="IPR054539">
    <property type="entry name" value="Beta-prop_PDH"/>
</dbReference>
<feature type="region of interest" description="Disordered" evidence="1">
    <location>
        <begin position="428"/>
        <end position="461"/>
    </location>
</feature>
<gene>
    <name evidence="4" type="ORF">PG997_006200</name>
</gene>
<organism evidence="4 5">
    <name type="scientific">Apiospora hydei</name>
    <dbReference type="NCBI Taxonomy" id="1337664"/>
    <lineage>
        <taxon>Eukaryota</taxon>
        <taxon>Fungi</taxon>
        <taxon>Dikarya</taxon>
        <taxon>Ascomycota</taxon>
        <taxon>Pezizomycotina</taxon>
        <taxon>Sordariomycetes</taxon>
        <taxon>Xylariomycetidae</taxon>
        <taxon>Amphisphaeriales</taxon>
        <taxon>Apiosporaceae</taxon>
        <taxon>Apiospora</taxon>
    </lineage>
</organism>
<evidence type="ECO:0000313" key="5">
    <source>
        <dbReference type="Proteomes" id="UP001433268"/>
    </source>
</evidence>
<dbReference type="Gene3D" id="2.120.10.30">
    <property type="entry name" value="TolB, C-terminal domain"/>
    <property type="match status" value="1"/>
</dbReference>
<keyword evidence="2" id="KW-0732">Signal</keyword>
<accession>A0ABR1WN42</accession>
<dbReference type="GeneID" id="92043575"/>
<dbReference type="InterPro" id="IPR011041">
    <property type="entry name" value="Quinoprot_gluc/sorb_DH_b-prop"/>
</dbReference>
<feature type="chain" id="PRO_5046539445" description="Pyrroloquinoline quinone-dependent pyranose dehydrogenase beta-propeller domain-containing protein" evidence="2">
    <location>
        <begin position="20"/>
        <end position="519"/>
    </location>
</feature>
<feature type="non-terminal residue" evidence="4">
    <location>
        <position position="519"/>
    </location>
</feature>
<evidence type="ECO:0000259" key="3">
    <source>
        <dbReference type="Pfam" id="PF22807"/>
    </source>
</evidence>